<gene>
    <name evidence="1" type="ORF">CV102_07305</name>
</gene>
<dbReference type="OrthoDB" id="311268at2157"/>
<comment type="caution">
    <text evidence="1">The sequence shown here is derived from an EMBL/GenBank/DDBJ whole genome shotgun (WGS) entry which is preliminary data.</text>
</comment>
<evidence type="ECO:0000313" key="1">
    <source>
        <dbReference type="EMBL" id="TYL39093.1"/>
    </source>
</evidence>
<proteinExistence type="predicted"/>
<reference evidence="1" key="1">
    <citation type="submission" date="2017-11" db="EMBL/GenBank/DDBJ databases">
        <authorList>
            <person name="Kajale S.C."/>
            <person name="Sharma A."/>
        </authorList>
    </citation>
    <scope>NUCLEOTIDE SEQUENCE</scope>
    <source>
        <strain evidence="1">LS1_42</strain>
    </source>
</reference>
<dbReference type="Proteomes" id="UP000766904">
    <property type="component" value="Unassembled WGS sequence"/>
</dbReference>
<dbReference type="InterPro" id="IPR055967">
    <property type="entry name" value="DUF7545"/>
</dbReference>
<organism evidence="1 2">
    <name type="scientific">Natronococcus pandeyae</name>
    <dbReference type="NCBI Taxonomy" id="2055836"/>
    <lineage>
        <taxon>Archaea</taxon>
        <taxon>Methanobacteriati</taxon>
        <taxon>Methanobacteriota</taxon>
        <taxon>Stenosarchaea group</taxon>
        <taxon>Halobacteria</taxon>
        <taxon>Halobacteriales</taxon>
        <taxon>Natrialbaceae</taxon>
        <taxon>Natronococcus</taxon>
    </lineage>
</organism>
<dbReference type="Pfam" id="PF24411">
    <property type="entry name" value="DUF7545"/>
    <property type="match status" value="1"/>
</dbReference>
<name>A0A8J8Q5R1_9EURY</name>
<dbReference type="EMBL" id="PHNJ01000003">
    <property type="protein sequence ID" value="TYL39093.1"/>
    <property type="molecule type" value="Genomic_DNA"/>
</dbReference>
<dbReference type="AlphaFoldDB" id="A0A8J8Q5R1"/>
<protein>
    <submittedName>
        <fullName evidence="1">Uncharacterized protein</fullName>
    </submittedName>
</protein>
<accession>A0A8J8Q5R1</accession>
<keyword evidence="2" id="KW-1185">Reference proteome</keyword>
<sequence>MTDEVETISISISTDDGSNDDVTLPAELVDLLAEGDQDAAETIGDITLLSFASRAHHLVHHGGETDEQIEAQEERVMELFEERFGVTFGEATGHQH</sequence>
<evidence type="ECO:0000313" key="2">
    <source>
        <dbReference type="Proteomes" id="UP000766904"/>
    </source>
</evidence>
<dbReference type="RefSeq" id="WP_148857231.1">
    <property type="nucleotide sequence ID" value="NZ_PHNJ01000003.1"/>
</dbReference>